<dbReference type="Gene3D" id="3.30.360.30">
    <property type="entry name" value="homospermidine synthase like"/>
    <property type="match status" value="1"/>
</dbReference>
<dbReference type="Proteomes" id="UP000717585">
    <property type="component" value="Unassembled WGS sequence"/>
</dbReference>
<organism evidence="2 3">
    <name type="scientific">Carpediemonas membranifera</name>
    <dbReference type="NCBI Taxonomy" id="201153"/>
    <lineage>
        <taxon>Eukaryota</taxon>
        <taxon>Metamonada</taxon>
        <taxon>Carpediemonas-like organisms</taxon>
        <taxon>Carpediemonas</taxon>
    </lineage>
</organism>
<reference evidence="2" key="1">
    <citation type="submission" date="2021-05" db="EMBL/GenBank/DDBJ databases">
        <title>A free-living protist that lacks canonical eukaryotic 1 DNA replication and segregation systems.</title>
        <authorList>
            <person name="Salas-Leiva D.E."/>
            <person name="Tromer E.C."/>
            <person name="Curtis B.A."/>
            <person name="Jerlstrom-Hultqvist J."/>
            <person name="Kolisko M."/>
            <person name="Yi Z."/>
            <person name="Salas-Leiva J.S."/>
            <person name="Gallot-Lavallee L."/>
            <person name="Kops G.J.P.L."/>
            <person name="Archibald J.M."/>
            <person name="Simpson A.G.B."/>
            <person name="Roger A.J."/>
        </authorList>
    </citation>
    <scope>NUCLEOTIDE SEQUENCE</scope>
    <source>
        <strain evidence="2">BICM</strain>
    </source>
</reference>
<evidence type="ECO:0000256" key="1">
    <source>
        <dbReference type="SAM" id="SignalP"/>
    </source>
</evidence>
<sequence length="499" mass="55004">MQTWQFTGHITFLGFGSVARTALQLAGQLLSPVHVTVLDKIAISHEDAQKAADHANMQLIESADAPDVGRMNRPTLCFVQHTLTEENMAPVLSQYIRAGHATFDFMFCVDSLDTLRTVQSLGSVYVNSSMEEWEHRPYPTQVMLYDVLLDHMAEVGAPMPTAAVDCGANPGLVTHFVIVALFEMASRYAKSEACSLETRDEVSRLLLCDDREMVIGRLSEILDIRRVHITEEDTITPCDKDAIPPTAFPNTWSVESLRDEWFAAGEVAVGHHDRESFEEEGEKIIRANGTKFSTVPYPTFALSEVPLDGKTHTFVGRVVRHPETLEIAEILRRRDSTGKLRTEAGLTQGPTVAFVYRPTELTRTAALRPDAAEMPACLISEREHGTLAGREAMGGLVMSGLDGVNPMFCGSLISSEQTRELGCKMNGTVMQVAISAVCHMKRAMQAPNKGVVMPHTFESRDLLSEAEPYLGDLVLTELDHLPLDWKTTCSALGDGYQPL</sequence>
<comment type="caution">
    <text evidence="2">The sequence shown here is derived from an EMBL/GenBank/DDBJ whole genome shotgun (WGS) entry which is preliminary data.</text>
</comment>
<proteinExistence type="predicted"/>
<feature type="chain" id="PRO_5035248148" evidence="1">
    <location>
        <begin position="22"/>
        <end position="499"/>
    </location>
</feature>
<keyword evidence="3" id="KW-1185">Reference proteome</keyword>
<name>A0A8J6DYS1_9EUKA</name>
<dbReference type="Gene3D" id="3.40.50.720">
    <property type="entry name" value="NAD(P)-binding Rossmann-like Domain"/>
    <property type="match status" value="1"/>
</dbReference>
<evidence type="ECO:0000313" key="3">
    <source>
        <dbReference type="Proteomes" id="UP000717585"/>
    </source>
</evidence>
<dbReference type="OrthoDB" id="2151234at2759"/>
<dbReference type="EMBL" id="JAHDYR010000035">
    <property type="protein sequence ID" value="KAG9392664.1"/>
    <property type="molecule type" value="Genomic_DNA"/>
</dbReference>
<dbReference type="InterPro" id="IPR023181">
    <property type="entry name" value="Homospermid_syn-like_C"/>
</dbReference>
<feature type="signal peptide" evidence="1">
    <location>
        <begin position="1"/>
        <end position="21"/>
    </location>
</feature>
<dbReference type="AlphaFoldDB" id="A0A8J6DYS1"/>
<keyword evidence="1" id="KW-0732">Signal</keyword>
<protein>
    <submittedName>
        <fullName evidence="2">Saccharopine dehydrogenase / Homospermidine synthase</fullName>
    </submittedName>
</protein>
<accession>A0A8J6DYS1</accession>
<gene>
    <name evidence="2" type="ORF">J8273_6032</name>
</gene>
<evidence type="ECO:0000313" key="2">
    <source>
        <dbReference type="EMBL" id="KAG9392664.1"/>
    </source>
</evidence>